<dbReference type="SMART" id="SM00382">
    <property type="entry name" value="AAA"/>
    <property type="match status" value="1"/>
</dbReference>
<evidence type="ECO:0000259" key="5">
    <source>
        <dbReference type="PROSITE" id="PS50893"/>
    </source>
</evidence>
<evidence type="ECO:0000256" key="2">
    <source>
        <dbReference type="ARBA" id="ARBA00022448"/>
    </source>
</evidence>
<dbReference type="EMBL" id="CACRUE010000005">
    <property type="protein sequence ID" value="VYT66427.1"/>
    <property type="molecule type" value="Genomic_DNA"/>
</dbReference>
<protein>
    <submittedName>
        <fullName evidence="6">Bacitracin export ATP-binding protein BceA</fullName>
    </submittedName>
</protein>
<dbReference type="InterPro" id="IPR003439">
    <property type="entry name" value="ABC_transporter-like_ATP-bd"/>
</dbReference>
<evidence type="ECO:0000256" key="3">
    <source>
        <dbReference type="ARBA" id="ARBA00022741"/>
    </source>
</evidence>
<dbReference type="GO" id="GO:0016887">
    <property type="term" value="F:ATP hydrolysis activity"/>
    <property type="evidence" value="ECO:0007669"/>
    <property type="project" value="InterPro"/>
</dbReference>
<dbReference type="PANTHER" id="PTHR42798">
    <property type="entry name" value="LIPOPROTEIN-RELEASING SYSTEM ATP-BINDING PROTEIN LOLD"/>
    <property type="match status" value="1"/>
</dbReference>
<accession>A0A6N2YJV7</accession>
<dbReference type="FunFam" id="3.40.50.300:FF:000032">
    <property type="entry name" value="Export ABC transporter ATP-binding protein"/>
    <property type="match status" value="1"/>
</dbReference>
<proteinExistence type="inferred from homology"/>
<dbReference type="InterPro" id="IPR017911">
    <property type="entry name" value="MacB-like_ATP-bd"/>
</dbReference>
<feature type="domain" description="ABC transporter" evidence="5">
    <location>
        <begin position="34"/>
        <end position="261"/>
    </location>
</feature>
<dbReference type="PANTHER" id="PTHR42798:SF2">
    <property type="entry name" value="ABC TRANSPORTER ATP-BINDING PROTEIN MG467-RELATED"/>
    <property type="match status" value="1"/>
</dbReference>
<dbReference type="GO" id="GO:0098796">
    <property type="term" value="C:membrane protein complex"/>
    <property type="evidence" value="ECO:0007669"/>
    <property type="project" value="UniProtKB-ARBA"/>
</dbReference>
<name>A0A6N2YJV7_9FIRM</name>
<reference evidence="6" key="1">
    <citation type="submission" date="2019-11" db="EMBL/GenBank/DDBJ databases">
        <authorList>
            <person name="Feng L."/>
        </authorList>
    </citation>
    <scope>NUCLEOTIDE SEQUENCE</scope>
    <source>
        <strain evidence="6">IbartlettiiLFYP30</strain>
    </source>
</reference>
<dbReference type="Pfam" id="PF00005">
    <property type="entry name" value="ABC_tran"/>
    <property type="match status" value="1"/>
</dbReference>
<dbReference type="CDD" id="cd03255">
    <property type="entry name" value="ABC_MJ0796_LolCDE_FtsE"/>
    <property type="match status" value="1"/>
</dbReference>
<keyword evidence="4 6" id="KW-0067">ATP-binding</keyword>
<comment type="similarity">
    <text evidence="1">Belongs to the ABC transporter superfamily.</text>
</comment>
<gene>
    <name evidence="6" type="primary">bceA_1</name>
    <name evidence="6" type="ORF">IBLFYP30_00859</name>
</gene>
<sequence length="263" mass="29521">MILIFKNKSATIKENIRNLIKGYLTFRGGNIMYLKVENIKKYYGQGENKIEVLRGIDCGVEKGEICVMLGPSGSGKSTLLNLIGGIEHIDGGHILVGDTDLSKLSRKELALYRRNTLGFIFQFYHLVPNLTVKENIESGAYLSKNPISVEELMETLGLTEHQNKYPNQLSGGQQQRTAIGRALAKNPSLLLCDEPTGALDYKTSKDILELLERINDKYKTTIIIVTHNDAIKNMAHRVMKLRDGKITKIETNSSRIKANDLEW</sequence>
<keyword evidence="3" id="KW-0547">Nucleotide-binding</keyword>
<organism evidence="6">
    <name type="scientific">Intestinibacter bartlettii</name>
    <dbReference type="NCBI Taxonomy" id="261299"/>
    <lineage>
        <taxon>Bacteria</taxon>
        <taxon>Bacillati</taxon>
        <taxon>Bacillota</taxon>
        <taxon>Clostridia</taxon>
        <taxon>Peptostreptococcales</taxon>
        <taxon>Peptostreptococcaceae</taxon>
        <taxon>Intestinibacter</taxon>
    </lineage>
</organism>
<dbReference type="GO" id="GO:0022857">
    <property type="term" value="F:transmembrane transporter activity"/>
    <property type="evidence" value="ECO:0007669"/>
    <property type="project" value="UniProtKB-ARBA"/>
</dbReference>
<dbReference type="SUPFAM" id="SSF52540">
    <property type="entry name" value="P-loop containing nucleoside triphosphate hydrolases"/>
    <property type="match status" value="1"/>
</dbReference>
<dbReference type="GO" id="GO:0005524">
    <property type="term" value="F:ATP binding"/>
    <property type="evidence" value="ECO:0007669"/>
    <property type="project" value="UniProtKB-KW"/>
</dbReference>
<evidence type="ECO:0000313" key="6">
    <source>
        <dbReference type="EMBL" id="VYT66427.1"/>
    </source>
</evidence>
<dbReference type="InterPro" id="IPR027417">
    <property type="entry name" value="P-loop_NTPase"/>
</dbReference>
<evidence type="ECO:0000256" key="1">
    <source>
        <dbReference type="ARBA" id="ARBA00005417"/>
    </source>
</evidence>
<dbReference type="AlphaFoldDB" id="A0A6N2YJV7"/>
<evidence type="ECO:0000256" key="4">
    <source>
        <dbReference type="ARBA" id="ARBA00022840"/>
    </source>
</evidence>
<dbReference type="PROSITE" id="PS50893">
    <property type="entry name" value="ABC_TRANSPORTER_2"/>
    <property type="match status" value="1"/>
</dbReference>
<keyword evidence="2" id="KW-0813">Transport</keyword>
<dbReference type="InterPro" id="IPR003593">
    <property type="entry name" value="AAA+_ATPase"/>
</dbReference>
<dbReference type="Gene3D" id="3.40.50.300">
    <property type="entry name" value="P-loop containing nucleotide triphosphate hydrolases"/>
    <property type="match status" value="1"/>
</dbReference>